<dbReference type="InterPro" id="IPR036249">
    <property type="entry name" value="Thioredoxin-like_sf"/>
</dbReference>
<dbReference type="SUPFAM" id="SSF52833">
    <property type="entry name" value="Thioredoxin-like"/>
    <property type="match status" value="1"/>
</dbReference>
<dbReference type="InterPro" id="IPR008554">
    <property type="entry name" value="Glutaredoxin-like"/>
</dbReference>
<gene>
    <name evidence="1" type="ORF">EHF33_06820</name>
</gene>
<accession>A0A3G8YFW0</accession>
<sequence length="77" mass="8463">MPPLPDLRLYSRAGCHLCEDAETALFGLGVIFERVDISGNAELERLYGWDVPVLSLGGAVIAKGVLGRERLRRVLKL</sequence>
<keyword evidence="2" id="KW-1185">Reference proteome</keyword>
<name>A0A3G8YFW0_9DEIO</name>
<dbReference type="Proteomes" id="UP000276417">
    <property type="component" value="Chromosome 1"/>
</dbReference>
<dbReference type="PANTHER" id="PTHR33558:SF1">
    <property type="entry name" value="GLUTAREDOXIN-LIKE PROTEIN C5ORF63 HOMOLOG"/>
    <property type="match status" value="1"/>
</dbReference>
<dbReference type="OrthoDB" id="32865at2"/>
<reference evidence="1 2" key="1">
    <citation type="submission" date="2018-11" db="EMBL/GenBank/DDBJ databases">
        <title>Deinococcus shelandsis sp. nov., isolated from South Shetland Islands soil of Antarctica.</title>
        <authorList>
            <person name="Tian J."/>
        </authorList>
    </citation>
    <scope>NUCLEOTIDE SEQUENCE [LARGE SCALE GENOMIC DNA]</scope>
    <source>
        <strain evidence="1 2">S14-83T</strain>
    </source>
</reference>
<dbReference type="PANTHER" id="PTHR33558">
    <property type="entry name" value="GLUTAREDOXIN-LIKE PROTEIN C5ORF63 HOMOLOG"/>
    <property type="match status" value="1"/>
</dbReference>
<dbReference type="InterPro" id="IPR052565">
    <property type="entry name" value="Glutaredoxin-like_YDR286C"/>
</dbReference>
<dbReference type="EMBL" id="CP034183">
    <property type="protein sequence ID" value="AZI43835.1"/>
    <property type="molecule type" value="Genomic_DNA"/>
</dbReference>
<dbReference type="Pfam" id="PF05768">
    <property type="entry name" value="Glrx-like"/>
    <property type="match status" value="1"/>
</dbReference>
<protein>
    <submittedName>
        <fullName evidence="1">Glutaredoxin family protein</fullName>
    </submittedName>
</protein>
<proteinExistence type="predicted"/>
<organism evidence="1 2">
    <name type="scientific">Deinococcus psychrotolerans</name>
    <dbReference type="NCBI Taxonomy" id="2489213"/>
    <lineage>
        <taxon>Bacteria</taxon>
        <taxon>Thermotogati</taxon>
        <taxon>Deinococcota</taxon>
        <taxon>Deinococci</taxon>
        <taxon>Deinococcales</taxon>
        <taxon>Deinococcaceae</taxon>
        <taxon>Deinococcus</taxon>
    </lineage>
</organism>
<evidence type="ECO:0000313" key="2">
    <source>
        <dbReference type="Proteomes" id="UP000276417"/>
    </source>
</evidence>
<dbReference type="Gene3D" id="3.40.30.10">
    <property type="entry name" value="Glutaredoxin"/>
    <property type="match status" value="1"/>
</dbReference>
<evidence type="ECO:0000313" key="1">
    <source>
        <dbReference type="EMBL" id="AZI43835.1"/>
    </source>
</evidence>
<dbReference type="AlphaFoldDB" id="A0A3G8YFW0"/>
<dbReference type="KEGG" id="dph:EHF33_06820"/>